<accession>A0A6A6P117</accession>
<protein>
    <submittedName>
        <fullName evidence="2">Uncharacterized protein</fullName>
    </submittedName>
</protein>
<evidence type="ECO:0000256" key="1">
    <source>
        <dbReference type="SAM" id="MobiDB-lite"/>
    </source>
</evidence>
<feature type="region of interest" description="Disordered" evidence="1">
    <location>
        <begin position="158"/>
        <end position="191"/>
    </location>
</feature>
<dbReference type="EMBL" id="MU001680">
    <property type="protein sequence ID" value="KAF2457504.1"/>
    <property type="molecule type" value="Genomic_DNA"/>
</dbReference>
<evidence type="ECO:0000313" key="3">
    <source>
        <dbReference type="Proteomes" id="UP000799766"/>
    </source>
</evidence>
<gene>
    <name evidence="2" type="ORF">BDY21DRAFT_344024</name>
</gene>
<keyword evidence="3" id="KW-1185">Reference proteome</keyword>
<name>A0A6A6P117_9PEZI</name>
<reference evidence="2" key="1">
    <citation type="journal article" date="2020" name="Stud. Mycol.">
        <title>101 Dothideomycetes genomes: a test case for predicting lifestyles and emergence of pathogens.</title>
        <authorList>
            <person name="Haridas S."/>
            <person name="Albert R."/>
            <person name="Binder M."/>
            <person name="Bloem J."/>
            <person name="Labutti K."/>
            <person name="Salamov A."/>
            <person name="Andreopoulos B."/>
            <person name="Baker S."/>
            <person name="Barry K."/>
            <person name="Bills G."/>
            <person name="Bluhm B."/>
            <person name="Cannon C."/>
            <person name="Castanera R."/>
            <person name="Culley D."/>
            <person name="Daum C."/>
            <person name="Ezra D."/>
            <person name="Gonzalez J."/>
            <person name="Henrissat B."/>
            <person name="Kuo A."/>
            <person name="Liang C."/>
            <person name="Lipzen A."/>
            <person name="Lutzoni F."/>
            <person name="Magnuson J."/>
            <person name="Mondo S."/>
            <person name="Nolan M."/>
            <person name="Ohm R."/>
            <person name="Pangilinan J."/>
            <person name="Park H.-J."/>
            <person name="Ramirez L."/>
            <person name="Alfaro M."/>
            <person name="Sun H."/>
            <person name="Tritt A."/>
            <person name="Yoshinaga Y."/>
            <person name="Zwiers L.-H."/>
            <person name="Turgeon B."/>
            <person name="Goodwin S."/>
            <person name="Spatafora J."/>
            <person name="Crous P."/>
            <person name="Grigoriev I."/>
        </authorList>
    </citation>
    <scope>NUCLEOTIDE SEQUENCE</scope>
    <source>
        <strain evidence="2">ATCC 16933</strain>
    </source>
</reference>
<dbReference type="AlphaFoldDB" id="A0A6A6P117"/>
<dbReference type="Proteomes" id="UP000799766">
    <property type="component" value="Unassembled WGS sequence"/>
</dbReference>
<feature type="region of interest" description="Disordered" evidence="1">
    <location>
        <begin position="87"/>
        <end position="121"/>
    </location>
</feature>
<feature type="compositionally biased region" description="Basic and acidic residues" evidence="1">
    <location>
        <begin position="170"/>
        <end position="185"/>
    </location>
</feature>
<sequence>MHAAKKKAGSSRTVEGALVFAVATAYEEGAMGKYRCEAAQVPRRESTEARSMCDDGEGAASHAIAAARAVGGTPSAPGPCLCLWAPGPGHEKDSPRKRQSKQRLVRPGARSSCAPQAEVSMHVAGRQSIKSRLALDGAPSFGARDGSWSPFVPAAMAGTVAPADGDDDCDGGHDRAGRRTQDARTHAHGAR</sequence>
<organism evidence="2 3">
    <name type="scientific">Lineolata rhizophorae</name>
    <dbReference type="NCBI Taxonomy" id="578093"/>
    <lineage>
        <taxon>Eukaryota</taxon>
        <taxon>Fungi</taxon>
        <taxon>Dikarya</taxon>
        <taxon>Ascomycota</taxon>
        <taxon>Pezizomycotina</taxon>
        <taxon>Dothideomycetes</taxon>
        <taxon>Dothideomycetes incertae sedis</taxon>
        <taxon>Lineolatales</taxon>
        <taxon>Lineolataceae</taxon>
        <taxon>Lineolata</taxon>
    </lineage>
</organism>
<evidence type="ECO:0000313" key="2">
    <source>
        <dbReference type="EMBL" id="KAF2457504.1"/>
    </source>
</evidence>
<proteinExistence type="predicted"/>